<organism evidence="1 2">
    <name type="scientific">Flavobacterium psychrophilum (strain ATCC 49511 / DSM 21280 / CIP 103535 / JIP02/86)</name>
    <dbReference type="NCBI Taxonomy" id="402612"/>
    <lineage>
        <taxon>Bacteria</taxon>
        <taxon>Pseudomonadati</taxon>
        <taxon>Bacteroidota</taxon>
        <taxon>Flavobacteriia</taxon>
        <taxon>Flavobacteriales</taxon>
        <taxon>Flavobacteriaceae</taxon>
        <taxon>Flavobacterium</taxon>
    </lineage>
</organism>
<dbReference type="KEGG" id="fps:FP2158"/>
<dbReference type="AlphaFoldDB" id="A6H1J5"/>
<accession>A6H1J5</accession>
<dbReference type="GeneID" id="66551663"/>
<dbReference type="Proteomes" id="UP000006394">
    <property type="component" value="Chromosome"/>
</dbReference>
<reference evidence="1 2" key="1">
    <citation type="journal article" date="2007" name="Nat. Biotechnol.">
        <title>Complete genome sequence of the fish pathogen Flavobacterium psychrophilum.</title>
        <authorList>
            <person name="Duchaud E."/>
            <person name="Boussaha M."/>
            <person name="Loux V."/>
            <person name="Bernardet J.F."/>
            <person name="Michel C."/>
            <person name="Kerouault B."/>
            <person name="Mondot S."/>
            <person name="Nicolas P."/>
            <person name="Bossy R."/>
            <person name="Caron C."/>
            <person name="Bessieres P."/>
            <person name="Gibrat J.F."/>
            <person name="Claverol S."/>
            <person name="Dumetz F."/>
            <person name="Le Henaff M."/>
            <person name="Benmansour A."/>
        </authorList>
    </citation>
    <scope>NUCLEOTIDE SEQUENCE [LARGE SCALE GENOMIC DNA]</scope>
    <source>
        <strain evidence="2">ATCC 49511 / DSM 21280 / CIP 103535 / JIP02/86</strain>
    </source>
</reference>
<dbReference type="EMBL" id="AM398681">
    <property type="protein sequence ID" value="CAL44219.1"/>
    <property type="molecule type" value="Genomic_DNA"/>
</dbReference>
<dbReference type="RefSeq" id="WP_011964255.1">
    <property type="nucleotide sequence ID" value="NC_009613.3"/>
</dbReference>
<sequence>MKTINFKHWKLFVDEKLTNETYKKVEVGGVESCECNDCKNFANNRENIYPEEIKNLLVDLGIDYHKECEVWHYCKDEFGKNCYSGWFHFKGKFEGENCKVDLQNNISTYNLTPITENFSIGFLNESSLTFFEEKENLVQVEFDVKTEWTISKDLETE</sequence>
<gene>
    <name evidence="1" type="ordered locus">FP2158</name>
</gene>
<dbReference type="OrthoDB" id="1691135at2"/>
<evidence type="ECO:0000313" key="2">
    <source>
        <dbReference type="Proteomes" id="UP000006394"/>
    </source>
</evidence>
<dbReference type="eggNOG" id="ENOG5031FTV">
    <property type="taxonomic scope" value="Bacteria"/>
</dbReference>
<dbReference type="EnsemblBacteria" id="CAL44219">
    <property type="protein sequence ID" value="CAL44219"/>
    <property type="gene ID" value="FP2158"/>
</dbReference>
<evidence type="ECO:0000313" key="1">
    <source>
        <dbReference type="EMBL" id="CAL44219.1"/>
    </source>
</evidence>
<protein>
    <submittedName>
        <fullName evidence="1">Uncharacterized protein</fullName>
    </submittedName>
</protein>
<dbReference type="PATRIC" id="fig|402612.5.peg.2186"/>
<name>A6H1J5_FLAPJ</name>
<keyword evidence="2" id="KW-1185">Reference proteome</keyword>
<proteinExistence type="predicted"/>
<dbReference type="HOGENOM" id="CLU_134282_0_0_10"/>